<feature type="non-terminal residue" evidence="2">
    <location>
        <position position="59"/>
    </location>
</feature>
<name>B9TNV2_RICCO</name>
<reference evidence="3" key="1">
    <citation type="journal article" date="2010" name="Nat. Biotechnol.">
        <title>Draft genome sequence of the oilseed species Ricinus communis.</title>
        <authorList>
            <person name="Chan A.P."/>
            <person name="Crabtree J."/>
            <person name="Zhao Q."/>
            <person name="Lorenzi H."/>
            <person name="Orvis J."/>
            <person name="Puiu D."/>
            <person name="Melake-Berhan A."/>
            <person name="Jones K.M."/>
            <person name="Redman J."/>
            <person name="Chen G."/>
            <person name="Cahoon E.B."/>
            <person name="Gedil M."/>
            <person name="Stanke M."/>
            <person name="Haas B.J."/>
            <person name="Wortman J.R."/>
            <person name="Fraser-Liggett C.M."/>
            <person name="Ravel J."/>
            <person name="Rabinowicz P.D."/>
        </authorList>
    </citation>
    <scope>NUCLEOTIDE SEQUENCE [LARGE SCALE GENOMIC DNA]</scope>
    <source>
        <strain evidence="3">cv. Hale</strain>
    </source>
</reference>
<proteinExistence type="predicted"/>
<evidence type="ECO:0000256" key="1">
    <source>
        <dbReference type="SAM" id="MobiDB-lite"/>
    </source>
</evidence>
<organism evidence="2 3">
    <name type="scientific">Ricinus communis</name>
    <name type="common">Castor bean</name>
    <dbReference type="NCBI Taxonomy" id="3988"/>
    <lineage>
        <taxon>Eukaryota</taxon>
        <taxon>Viridiplantae</taxon>
        <taxon>Streptophyta</taxon>
        <taxon>Embryophyta</taxon>
        <taxon>Tracheophyta</taxon>
        <taxon>Spermatophyta</taxon>
        <taxon>Magnoliopsida</taxon>
        <taxon>eudicotyledons</taxon>
        <taxon>Gunneridae</taxon>
        <taxon>Pentapetalae</taxon>
        <taxon>rosids</taxon>
        <taxon>fabids</taxon>
        <taxon>Malpighiales</taxon>
        <taxon>Euphorbiaceae</taxon>
        <taxon>Acalyphoideae</taxon>
        <taxon>Acalypheae</taxon>
        <taxon>Ricinus</taxon>
    </lineage>
</organism>
<gene>
    <name evidence="2" type="ORF">RCOM_2082750</name>
</gene>
<dbReference type="InParanoid" id="B9TNV2"/>
<feature type="compositionally biased region" description="Gly residues" evidence="1">
    <location>
        <begin position="37"/>
        <end position="47"/>
    </location>
</feature>
<protein>
    <submittedName>
        <fullName evidence="2">Uncharacterized protein</fullName>
    </submittedName>
</protein>
<sequence>MAQGQHHVALDGAQRDAEQSGNAGIGQPIELRQQRPGGRGPAAGRGCGRSRTGCPAPAA</sequence>
<dbReference type="Proteomes" id="UP000008311">
    <property type="component" value="Unassembled WGS sequence"/>
</dbReference>
<accession>B9TNV2</accession>
<evidence type="ECO:0000313" key="2">
    <source>
        <dbReference type="EMBL" id="EEF22462.1"/>
    </source>
</evidence>
<feature type="region of interest" description="Disordered" evidence="1">
    <location>
        <begin position="1"/>
        <end position="59"/>
    </location>
</feature>
<evidence type="ECO:0000313" key="3">
    <source>
        <dbReference type="Proteomes" id="UP000008311"/>
    </source>
</evidence>
<keyword evidence="3" id="KW-1185">Reference proteome</keyword>
<dbReference type="EMBL" id="EQ993690">
    <property type="protein sequence ID" value="EEF22462.1"/>
    <property type="molecule type" value="Genomic_DNA"/>
</dbReference>
<dbReference type="AlphaFoldDB" id="B9TNV2"/>